<comment type="subcellular location">
    <subcellularLocation>
        <location evidence="1">Cell membrane</location>
        <topology evidence="1">Peripheral membrane protein</topology>
    </subcellularLocation>
</comment>
<evidence type="ECO:0000256" key="8">
    <source>
        <dbReference type="ARBA" id="ARBA00023136"/>
    </source>
</evidence>
<reference evidence="10 11" key="1">
    <citation type="submission" date="2023-03" db="EMBL/GenBank/DDBJ databases">
        <title>Bacillus Genome Sequencing.</title>
        <authorList>
            <person name="Dunlap C."/>
        </authorList>
    </citation>
    <scope>NUCLEOTIDE SEQUENCE [LARGE SCALE GENOMIC DNA]</scope>
    <source>
        <strain evidence="10 11">NRS-52</strain>
    </source>
</reference>
<protein>
    <submittedName>
        <fullName evidence="10">ATP-binding cassette domain-containing protein</fullName>
    </submittedName>
</protein>
<evidence type="ECO:0000259" key="9">
    <source>
        <dbReference type="PROSITE" id="PS50893"/>
    </source>
</evidence>
<evidence type="ECO:0000256" key="2">
    <source>
        <dbReference type="ARBA" id="ARBA00005417"/>
    </source>
</evidence>
<dbReference type="SUPFAM" id="SSF52540">
    <property type="entry name" value="P-loop containing nucleoside triphosphate hydrolases"/>
    <property type="match status" value="1"/>
</dbReference>
<dbReference type="InterPro" id="IPR015856">
    <property type="entry name" value="ABC_transpr_CbiO/EcfA_su"/>
</dbReference>
<dbReference type="GO" id="GO:0005524">
    <property type="term" value="F:ATP binding"/>
    <property type="evidence" value="ECO:0007669"/>
    <property type="project" value="UniProtKB-KW"/>
</dbReference>
<keyword evidence="11" id="KW-1185">Reference proteome</keyword>
<organism evidence="10 11">
    <name type="scientific">Paenibacillus chibensis</name>
    <dbReference type="NCBI Taxonomy" id="59846"/>
    <lineage>
        <taxon>Bacteria</taxon>
        <taxon>Bacillati</taxon>
        <taxon>Bacillota</taxon>
        <taxon>Bacilli</taxon>
        <taxon>Bacillales</taxon>
        <taxon>Paenibacillaceae</taxon>
        <taxon>Paenibacillus</taxon>
    </lineage>
</organism>
<comment type="similarity">
    <text evidence="2">Belongs to the ABC transporter superfamily.</text>
</comment>
<keyword evidence="5" id="KW-0547">Nucleotide-binding</keyword>
<evidence type="ECO:0000256" key="1">
    <source>
        <dbReference type="ARBA" id="ARBA00004202"/>
    </source>
</evidence>
<keyword evidence="3" id="KW-0813">Transport</keyword>
<dbReference type="InterPro" id="IPR017871">
    <property type="entry name" value="ABC_transporter-like_CS"/>
</dbReference>
<proteinExistence type="inferred from homology"/>
<dbReference type="InterPro" id="IPR027417">
    <property type="entry name" value="P-loop_NTPase"/>
</dbReference>
<evidence type="ECO:0000256" key="5">
    <source>
        <dbReference type="ARBA" id="ARBA00022741"/>
    </source>
</evidence>
<gene>
    <name evidence="10" type="ORF">P9847_08215</name>
</gene>
<evidence type="ECO:0000313" key="11">
    <source>
        <dbReference type="Proteomes" id="UP001343257"/>
    </source>
</evidence>
<dbReference type="PROSITE" id="PS50893">
    <property type="entry name" value="ABC_TRANSPORTER_2"/>
    <property type="match status" value="1"/>
</dbReference>
<dbReference type="SMART" id="SM00382">
    <property type="entry name" value="AAA"/>
    <property type="match status" value="1"/>
</dbReference>
<keyword evidence="7" id="KW-1278">Translocase</keyword>
<comment type="caution">
    <text evidence="10">The sequence shown here is derived from an EMBL/GenBank/DDBJ whole genome shotgun (WGS) entry which is preliminary data.</text>
</comment>
<dbReference type="PROSITE" id="PS00211">
    <property type="entry name" value="ABC_TRANSPORTER_1"/>
    <property type="match status" value="1"/>
</dbReference>
<dbReference type="RefSeq" id="WP_328276889.1">
    <property type="nucleotide sequence ID" value="NZ_JARTLD010000022.1"/>
</dbReference>
<dbReference type="InterPro" id="IPR050095">
    <property type="entry name" value="ECF_ABC_transporter_ATP-bd"/>
</dbReference>
<evidence type="ECO:0000256" key="4">
    <source>
        <dbReference type="ARBA" id="ARBA00022475"/>
    </source>
</evidence>
<dbReference type="InterPro" id="IPR003593">
    <property type="entry name" value="AAA+_ATPase"/>
</dbReference>
<evidence type="ECO:0000256" key="3">
    <source>
        <dbReference type="ARBA" id="ARBA00022448"/>
    </source>
</evidence>
<dbReference type="CDD" id="cd03225">
    <property type="entry name" value="ABC_cobalt_CbiO_domain1"/>
    <property type="match status" value="1"/>
</dbReference>
<keyword evidence="6 10" id="KW-0067">ATP-binding</keyword>
<dbReference type="InterPro" id="IPR003439">
    <property type="entry name" value="ABC_transporter-like_ATP-bd"/>
</dbReference>
<keyword evidence="4" id="KW-1003">Cell membrane</keyword>
<dbReference type="PANTHER" id="PTHR43553">
    <property type="entry name" value="HEAVY METAL TRANSPORTER"/>
    <property type="match status" value="1"/>
</dbReference>
<dbReference type="Proteomes" id="UP001343257">
    <property type="component" value="Unassembled WGS sequence"/>
</dbReference>
<evidence type="ECO:0000313" key="10">
    <source>
        <dbReference type="EMBL" id="MED5017293.1"/>
    </source>
</evidence>
<dbReference type="EMBL" id="JARTLD010000022">
    <property type="protein sequence ID" value="MED5017293.1"/>
    <property type="molecule type" value="Genomic_DNA"/>
</dbReference>
<dbReference type="Gene3D" id="3.40.50.300">
    <property type="entry name" value="P-loop containing nucleotide triphosphate hydrolases"/>
    <property type="match status" value="1"/>
</dbReference>
<accession>A0ABU6PQY8</accession>
<sequence length="269" mass="30761">MLTFEHVHYYYQKGTPIIDNLSFTIHEGEYVAMVGANGCGKSTIAKLMDGLLLPKEGQVTFNHMDTSKPKELARIHEQIGFVFQNPEDQFITTTVMDEVLFGLENIRVPREDMQSRAEHALRAVHMLGEAEAMPHQLSGGQKQRVAIAAILAMRPQLMIFDEATSMLDPHGRQQVLDIMHELHRQGMTIVHVTHHMDEVLAAERVMLIHQGRLEYDGDPLTFFESVPASDYHLQEPFAVRVRQKLQLITPLTADWKEMIRSEWVTHCNK</sequence>
<name>A0ABU6PQY8_9BACL</name>
<evidence type="ECO:0000256" key="7">
    <source>
        <dbReference type="ARBA" id="ARBA00022967"/>
    </source>
</evidence>
<dbReference type="Pfam" id="PF00005">
    <property type="entry name" value="ABC_tran"/>
    <property type="match status" value="1"/>
</dbReference>
<keyword evidence="8" id="KW-0472">Membrane</keyword>
<dbReference type="PANTHER" id="PTHR43553:SF24">
    <property type="entry name" value="ENERGY-COUPLING FACTOR TRANSPORTER ATP-BINDING PROTEIN ECFA1"/>
    <property type="match status" value="1"/>
</dbReference>
<evidence type="ECO:0000256" key="6">
    <source>
        <dbReference type="ARBA" id="ARBA00022840"/>
    </source>
</evidence>
<feature type="domain" description="ABC transporter" evidence="9">
    <location>
        <begin position="2"/>
        <end position="235"/>
    </location>
</feature>